<keyword evidence="2" id="KW-0175">Coiled coil</keyword>
<protein>
    <submittedName>
        <fullName evidence="5">Opine oxidase subunit A</fullName>
    </submittedName>
</protein>
<accession>A0A3B1DNW2</accession>
<dbReference type="InterPro" id="IPR041117">
    <property type="entry name" value="SoxA_A3"/>
</dbReference>
<dbReference type="InterPro" id="IPR041854">
    <property type="entry name" value="BFD-like_2Fe2S-bd_dom_sf"/>
</dbReference>
<dbReference type="Gene3D" id="1.10.10.1100">
    <property type="entry name" value="BFD-like [2Fe-2S]-binding domain"/>
    <property type="match status" value="1"/>
</dbReference>
<dbReference type="EMBL" id="UOGL01000071">
    <property type="protein sequence ID" value="VAX36650.1"/>
    <property type="molecule type" value="Genomic_DNA"/>
</dbReference>
<feature type="domain" description="FAD/NAD(P)-binding" evidence="3">
    <location>
        <begin position="5"/>
        <end position="311"/>
    </location>
</feature>
<dbReference type="PANTHER" id="PTHR42949">
    <property type="entry name" value="ANAEROBIC GLYCEROL-3-PHOSPHATE DEHYDROGENASE SUBUNIT B"/>
    <property type="match status" value="1"/>
</dbReference>
<dbReference type="InterPro" id="IPR051691">
    <property type="entry name" value="Metab_Enz_Cyan_OpOx_G3PDH"/>
</dbReference>
<feature type="coiled-coil region" evidence="2">
    <location>
        <begin position="58"/>
        <end position="85"/>
    </location>
</feature>
<dbReference type="AlphaFoldDB" id="A0A3B1DNW2"/>
<feature type="domain" description="SoxA A3" evidence="4">
    <location>
        <begin position="384"/>
        <end position="465"/>
    </location>
</feature>
<name>A0A3B1DNW2_9ZZZZ</name>
<dbReference type="Gene3D" id="3.50.50.60">
    <property type="entry name" value="FAD/NAD(P)-binding domain"/>
    <property type="match status" value="2"/>
</dbReference>
<organism evidence="5">
    <name type="scientific">hydrothermal vent metagenome</name>
    <dbReference type="NCBI Taxonomy" id="652676"/>
    <lineage>
        <taxon>unclassified sequences</taxon>
        <taxon>metagenomes</taxon>
        <taxon>ecological metagenomes</taxon>
    </lineage>
</organism>
<dbReference type="InterPro" id="IPR036188">
    <property type="entry name" value="FAD/NAD-bd_sf"/>
</dbReference>
<dbReference type="Pfam" id="PF17806">
    <property type="entry name" value="SO_alpha_A3"/>
    <property type="match status" value="1"/>
</dbReference>
<gene>
    <name evidence="5" type="ORF">MNBD_PLANCTO02-2344</name>
</gene>
<dbReference type="Pfam" id="PF07992">
    <property type="entry name" value="Pyr_redox_2"/>
    <property type="match status" value="1"/>
</dbReference>
<dbReference type="InterPro" id="IPR017224">
    <property type="entry name" value="Opine_Oxase_asu/HCN_bsu"/>
</dbReference>
<dbReference type="GO" id="GO:0016491">
    <property type="term" value="F:oxidoreductase activity"/>
    <property type="evidence" value="ECO:0007669"/>
    <property type="project" value="UniProtKB-KW"/>
</dbReference>
<evidence type="ECO:0000259" key="3">
    <source>
        <dbReference type="Pfam" id="PF07992"/>
    </source>
</evidence>
<dbReference type="PRINTS" id="PR00469">
    <property type="entry name" value="PNDRDTASEII"/>
</dbReference>
<reference evidence="5" key="1">
    <citation type="submission" date="2018-06" db="EMBL/GenBank/DDBJ databases">
        <authorList>
            <person name="Zhirakovskaya E."/>
        </authorList>
    </citation>
    <scope>NUCLEOTIDE SEQUENCE</scope>
</reference>
<evidence type="ECO:0000313" key="5">
    <source>
        <dbReference type="EMBL" id="VAX36650.1"/>
    </source>
</evidence>
<sequence length="474" mass="51445">MIHRKVVIVGAGPAGMSAAIAIANAGLHVTLIDENPLVGGQIYRRPPQTFKTNKLAQKDSVQQRGAELRSRLETLKDRIELLTQASVWGIFPNKKITVTLNDGWEMISAEHLVLATGAYEYVPPFPGWTLPGVMTPGSAQLMAKTMHVQPGKRILLAGTGPFLLVVASYLQQQGVEVVGIVETARIRDGLLALPRLLAEPGLLKQGWRYLRALKKAGIPIYRGHVILEARGDDSVQEVVFAPCDAEWFPDRSRPQTVQVDTLCVGYGFVPRTQLAQLAGCQVNFVNEQGGWIPTVDENLQSSVPGIWIAGDGGGVAGAFVAELEGQLVGLTIANSVGEISQSMFDQKRQPIMRRLAKLRRFRAAMDRISNIRGGLSSLAEDETMVCRCEELKLDQINTSIAAGGTDIRTLKVMTRLGMGACQGRMCWSAMCRHIANRTTRPVETIGPLSIRPPVKPVTLGTLAADSKLCKSAET</sequence>
<dbReference type="SUPFAM" id="SSF51905">
    <property type="entry name" value="FAD/NAD(P)-binding domain"/>
    <property type="match status" value="1"/>
</dbReference>
<dbReference type="PRINTS" id="PR00368">
    <property type="entry name" value="FADPNR"/>
</dbReference>
<dbReference type="InterPro" id="IPR023753">
    <property type="entry name" value="FAD/NAD-binding_dom"/>
</dbReference>
<evidence type="ECO:0000259" key="4">
    <source>
        <dbReference type="Pfam" id="PF17806"/>
    </source>
</evidence>
<dbReference type="PANTHER" id="PTHR42949:SF3">
    <property type="entry name" value="ANAEROBIC GLYCEROL-3-PHOSPHATE DEHYDROGENASE SUBUNIT B"/>
    <property type="match status" value="1"/>
</dbReference>
<evidence type="ECO:0000256" key="1">
    <source>
        <dbReference type="ARBA" id="ARBA00023002"/>
    </source>
</evidence>
<dbReference type="PIRSF" id="PIRSF037495">
    <property type="entry name" value="Opine_OX_OoxA/HcnB"/>
    <property type="match status" value="1"/>
</dbReference>
<keyword evidence="1" id="KW-0560">Oxidoreductase</keyword>
<proteinExistence type="predicted"/>
<evidence type="ECO:0000256" key="2">
    <source>
        <dbReference type="SAM" id="Coils"/>
    </source>
</evidence>